<keyword evidence="9" id="KW-1185">Reference proteome</keyword>
<dbReference type="GO" id="GO:0005886">
    <property type="term" value="C:plasma membrane"/>
    <property type="evidence" value="ECO:0007669"/>
    <property type="project" value="UniProtKB-SubCell"/>
</dbReference>
<name>A0A370GC08_9BACI</name>
<feature type="transmembrane region" description="Helical" evidence="6">
    <location>
        <begin position="667"/>
        <end position="691"/>
    </location>
</feature>
<dbReference type="PANTHER" id="PTHR30287:SF1">
    <property type="entry name" value="INNER MEMBRANE PROTEIN"/>
    <property type="match status" value="1"/>
</dbReference>
<evidence type="ECO:0000256" key="3">
    <source>
        <dbReference type="ARBA" id="ARBA00022692"/>
    </source>
</evidence>
<proteinExistence type="predicted"/>
<dbReference type="Proteomes" id="UP000255326">
    <property type="component" value="Unassembled WGS sequence"/>
</dbReference>
<dbReference type="OrthoDB" id="2934570at2"/>
<dbReference type="EMBL" id="QQAY01000009">
    <property type="protein sequence ID" value="RDI41237.1"/>
    <property type="molecule type" value="Genomic_DNA"/>
</dbReference>
<evidence type="ECO:0000313" key="8">
    <source>
        <dbReference type="EMBL" id="RDI41237.1"/>
    </source>
</evidence>
<evidence type="ECO:0000256" key="5">
    <source>
        <dbReference type="ARBA" id="ARBA00023136"/>
    </source>
</evidence>
<evidence type="ECO:0000256" key="6">
    <source>
        <dbReference type="SAM" id="Phobius"/>
    </source>
</evidence>
<accession>A0A370GC08</accession>
<evidence type="ECO:0000259" key="7">
    <source>
        <dbReference type="Pfam" id="PF02687"/>
    </source>
</evidence>
<protein>
    <submittedName>
        <fullName evidence="8">Putative ABC transport system permease protein</fullName>
    </submittedName>
</protein>
<dbReference type="RefSeq" id="WP_114746218.1">
    <property type="nucleotide sequence ID" value="NZ_QQAY01000009.1"/>
</dbReference>
<keyword evidence="2" id="KW-1003">Cell membrane</keyword>
<comment type="caution">
    <text evidence="8">The sequence shown here is derived from an EMBL/GenBank/DDBJ whole genome shotgun (WGS) entry which is preliminary data.</text>
</comment>
<feature type="transmembrane region" description="Helical" evidence="6">
    <location>
        <begin position="413"/>
        <end position="432"/>
    </location>
</feature>
<feature type="transmembrane region" description="Helical" evidence="6">
    <location>
        <begin position="247"/>
        <end position="267"/>
    </location>
</feature>
<keyword evidence="4 6" id="KW-1133">Transmembrane helix</keyword>
<feature type="domain" description="ABC3 transporter permease C-terminal" evidence="7">
    <location>
        <begin position="623"/>
        <end position="741"/>
    </location>
</feature>
<gene>
    <name evidence="8" type="ORF">DFR59_10983</name>
</gene>
<keyword evidence="5 6" id="KW-0472">Membrane</keyword>
<feature type="domain" description="ABC3 transporter permease C-terminal" evidence="7">
    <location>
        <begin position="251"/>
        <end position="371"/>
    </location>
</feature>
<dbReference type="InterPro" id="IPR038766">
    <property type="entry name" value="Membrane_comp_ABC_pdt"/>
</dbReference>
<feature type="transmembrane region" description="Helical" evidence="6">
    <location>
        <begin position="711"/>
        <end position="732"/>
    </location>
</feature>
<organism evidence="8 9">
    <name type="scientific">Falsibacillus pallidus</name>
    <dbReference type="NCBI Taxonomy" id="493781"/>
    <lineage>
        <taxon>Bacteria</taxon>
        <taxon>Bacillati</taxon>
        <taxon>Bacillota</taxon>
        <taxon>Bacilli</taxon>
        <taxon>Bacillales</taxon>
        <taxon>Bacillaceae</taxon>
        <taxon>Falsibacillus</taxon>
    </lineage>
</organism>
<dbReference type="AlphaFoldDB" id="A0A370GC08"/>
<keyword evidence="3 6" id="KW-0812">Transmembrane</keyword>
<evidence type="ECO:0000256" key="2">
    <source>
        <dbReference type="ARBA" id="ARBA00022475"/>
    </source>
</evidence>
<feature type="transmembrane region" description="Helical" evidence="6">
    <location>
        <begin position="341"/>
        <end position="363"/>
    </location>
</feature>
<feature type="transmembrane region" description="Helical" evidence="6">
    <location>
        <begin position="295"/>
        <end position="321"/>
    </location>
</feature>
<dbReference type="PANTHER" id="PTHR30287">
    <property type="entry name" value="MEMBRANE COMPONENT OF PREDICTED ABC SUPERFAMILY METABOLITE UPTAKE TRANSPORTER"/>
    <property type="match status" value="1"/>
</dbReference>
<evidence type="ECO:0000256" key="4">
    <source>
        <dbReference type="ARBA" id="ARBA00022989"/>
    </source>
</evidence>
<comment type="subcellular location">
    <subcellularLocation>
        <location evidence="1">Cell membrane</location>
        <topology evidence="1">Multi-pass membrane protein</topology>
    </subcellularLocation>
</comment>
<feature type="transmembrane region" description="Helical" evidence="6">
    <location>
        <begin position="619"/>
        <end position="644"/>
    </location>
</feature>
<dbReference type="Pfam" id="PF02687">
    <property type="entry name" value="FtsX"/>
    <property type="match status" value="2"/>
</dbReference>
<evidence type="ECO:0000256" key="1">
    <source>
        <dbReference type="ARBA" id="ARBA00004651"/>
    </source>
</evidence>
<sequence>MSNRYKAIIREMRQKKWQYGGTSLLIFLAVLLYIMLSASISAVENSNIKFKNDYNQEDFHFYTSSPISGKEIDSLQKEHGVRLEKRLSADALYKGSKSIRFFNVPESVNIPFLSKGKLPSKPDELALSAIFAKQNHIKSGDELTVGGKQWKVTGLFYLPDYIYSLKNESDLVNDSNNFGLALATEKGISGLGAGSPYYIGEWDKGHHSLKDLKEDISTISPIIKWVNAKENSRISYIDSEIKGTKSFTTTLPIFISIIAMMMVVILIRRRLDIQRKQIGTQLALGYRPDELIRAYLIYPVVVSLSGSIFGIAAGAVLSIPLTDYYTTFFNLPVLSRWGINPLQWVGAIATPLVLLTGSGYWVIRKQVRQSPIHLLKPAPEKKKVKKNRKPILMMRSFKNRFRIRMISKNIGRILYLTIGICFATILLMYGFISMNSIDVLINKTYKESINYQYGVYYQELKGNDGQVDGDVFSIAEAEAKTAGEAPKKIQLYGVDDGMKSISLRDENGRSLNPSTDDGIVLSKVLAYTLHVKKGDSITVKLLSNGKEKTLTVQGVAEMYTGTAAYLDRQELNGLAQYPKNAYLGKWTNEKPRAESSILMVENKQDMMDTMESLMGPMRYSIFIMAGLAFMIGLIIITLITNLIVDENMGSISLLKVIGYEDSAISKLLLNIYTPVVVIAYLIGVPAAMFSIDGLMKSMASQTNYVLPVSVNPVMFILGFVLIFASYYTSILFSRRKLRKVSLQEVLKRQEA</sequence>
<evidence type="ECO:0000313" key="9">
    <source>
        <dbReference type="Proteomes" id="UP000255326"/>
    </source>
</evidence>
<dbReference type="InterPro" id="IPR003838">
    <property type="entry name" value="ABC3_permease_C"/>
</dbReference>
<reference evidence="8 9" key="1">
    <citation type="submission" date="2018-07" db="EMBL/GenBank/DDBJ databases">
        <title>Genomic Encyclopedia of Type Strains, Phase IV (KMG-IV): sequencing the most valuable type-strain genomes for metagenomic binning, comparative biology and taxonomic classification.</title>
        <authorList>
            <person name="Goeker M."/>
        </authorList>
    </citation>
    <scope>NUCLEOTIDE SEQUENCE [LARGE SCALE GENOMIC DNA]</scope>
    <source>
        <strain evidence="8 9">DSM 25281</strain>
    </source>
</reference>